<feature type="signal peptide" evidence="1">
    <location>
        <begin position="1"/>
        <end position="19"/>
    </location>
</feature>
<accession>A0A4Q1BPQ6</accession>
<dbReference type="InParanoid" id="A0A4Q1BPQ6"/>
<protein>
    <recommendedName>
        <fullName evidence="4">Ricin B lectin domain-containing protein</fullName>
    </recommendedName>
</protein>
<keyword evidence="3" id="KW-1185">Reference proteome</keyword>
<reference evidence="2 3" key="1">
    <citation type="submission" date="2016-06" db="EMBL/GenBank/DDBJ databases">
        <title>Evolution of pathogenesis and genome organization in the Tremellales.</title>
        <authorList>
            <person name="Cuomo C."/>
            <person name="Litvintseva A."/>
            <person name="Heitman J."/>
            <person name="Chen Y."/>
            <person name="Sun S."/>
            <person name="Springer D."/>
            <person name="Dromer F."/>
            <person name="Young S."/>
            <person name="Zeng Q."/>
            <person name="Chapman S."/>
            <person name="Gujja S."/>
            <person name="Saif S."/>
            <person name="Birren B."/>
        </authorList>
    </citation>
    <scope>NUCLEOTIDE SEQUENCE [LARGE SCALE GENOMIC DNA]</scope>
    <source>
        <strain evidence="2 3">ATCC 28783</strain>
    </source>
</reference>
<organism evidence="2 3">
    <name type="scientific">Tremella mesenterica</name>
    <name type="common">Jelly fungus</name>
    <dbReference type="NCBI Taxonomy" id="5217"/>
    <lineage>
        <taxon>Eukaryota</taxon>
        <taxon>Fungi</taxon>
        <taxon>Dikarya</taxon>
        <taxon>Basidiomycota</taxon>
        <taxon>Agaricomycotina</taxon>
        <taxon>Tremellomycetes</taxon>
        <taxon>Tremellales</taxon>
        <taxon>Tremellaceae</taxon>
        <taxon>Tremella</taxon>
    </lineage>
</organism>
<gene>
    <name evidence="2" type="ORF">M231_02833</name>
</gene>
<dbReference type="VEuPathDB" id="FungiDB:TREMEDRAFT_66013"/>
<comment type="caution">
    <text evidence="2">The sequence shown here is derived from an EMBL/GenBank/DDBJ whole genome shotgun (WGS) entry which is preliminary data.</text>
</comment>
<evidence type="ECO:0008006" key="4">
    <source>
        <dbReference type="Google" id="ProtNLM"/>
    </source>
</evidence>
<evidence type="ECO:0000313" key="2">
    <source>
        <dbReference type="EMBL" id="RXK39899.1"/>
    </source>
</evidence>
<dbReference type="InterPro" id="IPR035992">
    <property type="entry name" value="Ricin_B-like_lectins"/>
</dbReference>
<evidence type="ECO:0000256" key="1">
    <source>
        <dbReference type="SAM" id="SignalP"/>
    </source>
</evidence>
<evidence type="ECO:0000313" key="3">
    <source>
        <dbReference type="Proteomes" id="UP000289152"/>
    </source>
</evidence>
<name>A0A4Q1BPQ6_TREME</name>
<dbReference type="EMBL" id="SDIL01000025">
    <property type="protein sequence ID" value="RXK39899.1"/>
    <property type="molecule type" value="Genomic_DNA"/>
</dbReference>
<feature type="chain" id="PRO_5020892318" description="Ricin B lectin domain-containing protein" evidence="1">
    <location>
        <begin position="20"/>
        <end position="336"/>
    </location>
</feature>
<sequence length="336" mass="36472">MTALLALIFLTTGIISTLAHPASSLEKRDDISVYFSPMFASGMCLTWDPFIHLTPCAAKDTQQWSYNPLVGQESTLYIQNKTCGIGACNHEYCLSCEIDTLTASGNDNTFLWYWTRDSRLQWADTPAYCLSVVGNTQALTMNNCTDATAWAFGVTSTFSSLATGKPKYDVFANTNKGTRVHGLGRADLCLTASALPGDFLSNSPMVLAPCVSDNSLMAKYALFNLTLPSDYPTSTYTGPLTFSIPDKAGATYCVDVGNNPVMGTQLMTSWQCSGGPSQTFVLDEKSLKMSGTDWCAQVIGSGQLPGDEKDFNPMYNVVLNQCDPSNPAQNFWIKAH</sequence>
<dbReference type="AlphaFoldDB" id="A0A4Q1BPQ6"/>
<keyword evidence="1" id="KW-0732">Signal</keyword>
<dbReference type="Gene3D" id="2.80.10.50">
    <property type="match status" value="1"/>
</dbReference>
<dbReference type="SUPFAM" id="SSF50370">
    <property type="entry name" value="Ricin B-like lectins"/>
    <property type="match status" value="2"/>
</dbReference>
<proteinExistence type="predicted"/>
<dbReference type="Proteomes" id="UP000289152">
    <property type="component" value="Unassembled WGS sequence"/>
</dbReference>